<dbReference type="GO" id="GO:0005737">
    <property type="term" value="C:cytoplasm"/>
    <property type="evidence" value="ECO:0007669"/>
    <property type="project" value="UniProtKB-SubCell"/>
</dbReference>
<comment type="similarity">
    <text evidence="2">Belongs to the TmcAL family.</text>
</comment>
<comment type="subcellular location">
    <subcellularLocation>
        <location evidence="2">Cytoplasm</location>
    </subcellularLocation>
</comment>
<dbReference type="PANTHER" id="PTHR37825">
    <property type="entry name" value="TRNA(MET) CYTIDINE ACETATE LIGASE"/>
    <property type="match status" value="1"/>
</dbReference>
<keyword evidence="2" id="KW-0067">ATP-binding</keyword>
<proteinExistence type="inferred from homology"/>
<comment type="caution">
    <text evidence="3">The sequence shown here is derived from an EMBL/GenBank/DDBJ whole genome shotgun (WGS) entry which is preliminary data.</text>
</comment>
<comment type="caution">
    <text evidence="2">Lacks conserved residue(s) required for the propagation of feature annotation.</text>
</comment>
<dbReference type="InterPro" id="IPR008513">
    <property type="entry name" value="tRNA(Met)_cyd_acetate_ligase"/>
</dbReference>
<dbReference type="Pfam" id="PF05636">
    <property type="entry name" value="HIGH_NTase1"/>
    <property type="match status" value="1"/>
</dbReference>
<dbReference type="SUPFAM" id="SSF52374">
    <property type="entry name" value="Nucleotidylyl transferase"/>
    <property type="match status" value="1"/>
</dbReference>
<dbReference type="GO" id="GO:0006400">
    <property type="term" value="P:tRNA modification"/>
    <property type="evidence" value="ECO:0007669"/>
    <property type="project" value="UniProtKB-UniRule"/>
</dbReference>
<feature type="binding site" evidence="2">
    <location>
        <position position="192"/>
    </location>
    <ligand>
        <name>ATP</name>
        <dbReference type="ChEBI" id="CHEBI:30616"/>
    </ligand>
</feature>
<dbReference type="NCBIfam" id="NF010191">
    <property type="entry name" value="PRK13670.1"/>
    <property type="match status" value="1"/>
</dbReference>
<name>A0A6L5GRR4_9FIRM</name>
<dbReference type="PANTHER" id="PTHR37825:SF1">
    <property type="entry name" value="TRNA(MET) CYTIDINE ACETATE LIGASE"/>
    <property type="match status" value="1"/>
</dbReference>
<keyword evidence="2" id="KW-0436">Ligase</keyword>
<evidence type="ECO:0000256" key="2">
    <source>
        <dbReference type="HAMAP-Rule" id="MF_01539"/>
    </source>
</evidence>
<feature type="binding site" evidence="2">
    <location>
        <position position="167"/>
    </location>
    <ligand>
        <name>ATP</name>
        <dbReference type="ChEBI" id="CHEBI:30616"/>
    </ligand>
</feature>
<dbReference type="GO" id="GO:0000049">
    <property type="term" value="F:tRNA binding"/>
    <property type="evidence" value="ECO:0007669"/>
    <property type="project" value="UniProtKB-KW"/>
</dbReference>
<keyword evidence="2" id="KW-0694">RNA-binding</keyword>
<evidence type="ECO:0000256" key="1">
    <source>
        <dbReference type="ARBA" id="ARBA00022694"/>
    </source>
</evidence>
<keyword evidence="2" id="KW-0820">tRNA-binding</keyword>
<sequence length="405" mass="45143">MEAFILKALGIIAEYNPFHNGHRFHIRASQEKVHPDATIVVMSGPFVQRGTPAVLDKWQRCRIALAGGADLVCELPVPWATAGAEKFAEGAVAILDALHCTYLSFGSESGDIESLKKIAHLLSEEPPVFQSELKKRLKRGASFAKSREKAVCSLLGRSAADAMAKPNNILGIEYLKAITRSHAHLHPITVKRRGALHDQIASDSFSSSAIRQLMRTDDIALASDYLPYPSQILKDTHFCSLETHFENFAAAKLLTASLPQLRGLPEVTEGLEFALQNTARDPQGFSYQQIIDCVSSKRIPKSRVRRILFNLALNISKQSIDQFWACAPPYIRILGMNDRGRAFLAENKKKIDCPILINVKSNQTQLNQPAKEILGLDMRAQNMWNYLHGDALLFHDYRHPPVLVF</sequence>
<keyword evidence="2" id="KW-0547">Nucleotide-binding</keyword>
<protein>
    <recommendedName>
        <fullName evidence="2">tRNA(Met) cytidine acetate ligase</fullName>
        <ecNumber evidence="2">6.3.4.-</ecNumber>
    </recommendedName>
</protein>
<dbReference type="GO" id="GO:0016879">
    <property type="term" value="F:ligase activity, forming carbon-nitrogen bonds"/>
    <property type="evidence" value="ECO:0007669"/>
    <property type="project" value="UniProtKB-UniRule"/>
</dbReference>
<keyword evidence="1 2" id="KW-0819">tRNA processing</keyword>
<evidence type="ECO:0000313" key="3">
    <source>
        <dbReference type="EMBL" id="MQM72772.1"/>
    </source>
</evidence>
<reference evidence="3" key="1">
    <citation type="journal article" date="2020" name="Appl. Environ. Microbiol.">
        <title>Medium-Chain Fatty Acid Synthesis by 'Candidatus Weimeria bifida' gen. nov., sp. nov., and 'Candidatus Pseudoramibacter fermentans' sp. nov.</title>
        <authorList>
            <person name="Scarborough M.J."/>
            <person name="Myers K.S."/>
            <person name="Donohue T.J."/>
            <person name="Noguera D.R."/>
        </authorList>
    </citation>
    <scope>NUCLEOTIDE SEQUENCE</scope>
    <source>
        <strain evidence="3">EUB1.1</strain>
    </source>
</reference>
<dbReference type="GO" id="GO:0005524">
    <property type="term" value="F:ATP binding"/>
    <property type="evidence" value="ECO:0007669"/>
    <property type="project" value="UniProtKB-KW"/>
</dbReference>
<keyword evidence="2" id="KW-0963">Cytoplasm</keyword>
<dbReference type="InterPro" id="IPR014729">
    <property type="entry name" value="Rossmann-like_a/b/a_fold"/>
</dbReference>
<dbReference type="AlphaFoldDB" id="A0A6L5GRR4"/>
<comment type="function">
    <text evidence="2">Catalyzes the formation of N(4)-acetylcytidine (ac(4)C) at the wobble position of elongator tRNA(Met), using acetate and ATP as substrates. First activates an acetate ion to form acetyladenylate (Ac-AMP) and then transfers the acetyl group to tRNA to form ac(4)C34.</text>
</comment>
<evidence type="ECO:0000313" key="4">
    <source>
        <dbReference type="Proteomes" id="UP000473648"/>
    </source>
</evidence>
<organism evidence="3 4">
    <name type="scientific">Candidatus Pseudoramibacter fermentans</name>
    <dbReference type="NCBI Taxonomy" id="2594427"/>
    <lineage>
        <taxon>Bacteria</taxon>
        <taxon>Bacillati</taxon>
        <taxon>Bacillota</taxon>
        <taxon>Clostridia</taxon>
        <taxon>Eubacteriales</taxon>
        <taxon>Eubacteriaceae</taxon>
        <taxon>Pseudoramibacter</taxon>
    </lineage>
</organism>
<accession>A0A6L5GRR4</accession>
<dbReference type="GO" id="GO:0016740">
    <property type="term" value="F:transferase activity"/>
    <property type="evidence" value="ECO:0007669"/>
    <property type="project" value="UniProtKB-KW"/>
</dbReference>
<comment type="catalytic activity">
    <reaction evidence="2">
        <text>cytidine(34) in elongator tRNA(Met) + acetate + ATP = N(4)-acetylcytidine(34) in elongator tRNA(Met) + AMP + diphosphate</text>
        <dbReference type="Rhea" id="RHEA:58144"/>
        <dbReference type="Rhea" id="RHEA-COMP:10693"/>
        <dbReference type="Rhea" id="RHEA-COMP:10694"/>
        <dbReference type="ChEBI" id="CHEBI:30089"/>
        <dbReference type="ChEBI" id="CHEBI:30616"/>
        <dbReference type="ChEBI" id="CHEBI:33019"/>
        <dbReference type="ChEBI" id="CHEBI:74900"/>
        <dbReference type="ChEBI" id="CHEBI:82748"/>
        <dbReference type="ChEBI" id="CHEBI:456215"/>
    </reaction>
</comment>
<dbReference type="EC" id="6.3.4.-" evidence="2"/>
<keyword evidence="4" id="KW-1185">Reference proteome</keyword>
<gene>
    <name evidence="2" type="primary">tmcAL</name>
    <name evidence="3" type="ORF">FRC53_04995</name>
</gene>
<dbReference type="HAMAP" id="MF_01539">
    <property type="entry name" value="TmcAL"/>
    <property type="match status" value="1"/>
</dbReference>
<feature type="binding site" evidence="2">
    <location>
        <position position="106"/>
    </location>
    <ligand>
        <name>ATP</name>
        <dbReference type="ChEBI" id="CHEBI:30616"/>
    </ligand>
</feature>
<dbReference type="EMBL" id="VOGB01000004">
    <property type="protein sequence ID" value="MQM72772.1"/>
    <property type="molecule type" value="Genomic_DNA"/>
</dbReference>
<feature type="binding site" evidence="2">
    <location>
        <begin position="12"/>
        <end position="25"/>
    </location>
    <ligand>
        <name>ATP</name>
        <dbReference type="ChEBI" id="CHEBI:30616"/>
    </ligand>
</feature>
<dbReference type="Gene3D" id="3.40.50.620">
    <property type="entry name" value="HUPs"/>
    <property type="match status" value="1"/>
</dbReference>
<dbReference type="Proteomes" id="UP000473648">
    <property type="component" value="Unassembled WGS sequence"/>
</dbReference>